<dbReference type="InterPro" id="IPR011990">
    <property type="entry name" value="TPR-like_helical_dom_sf"/>
</dbReference>
<dbReference type="AlphaFoldDB" id="A0A5D3WP71"/>
<sequence>MSFLRRLIGGKDPAAQARRAFDQGEYARFITLCRENGLEQTDPFDELLHQAREILCERNLEEARLRRSQGDLAAFEEHLALAKEYGATTAQLDELKSAIDGEEPSATTEAAVAGCAGCGASGDGHTAEAIVANDGLAEDEEWELFLAAMPEEMEAAYRGKSDIFRAALLAANRSEDDAACRLFEQCPAEDRDAHYLYEYGAALCRCDNLEAGLDCLERSVDLLPELRHAWELLFELFSRGVAMNDFVQRLERLADNSRMAGFAAQLLARLAWQEKRPDDVLRWGERALQAGEAQAELLQMLANLLEERGEEKRAESLLAKLPVIGCGGTVHPLLAEFWLRRDRNLDRALESFKAAGRQDPGNPRWPLRIAEVYIRRGWKKEARQILASLTAAANLSPEMKQLVSSRLEELS</sequence>
<organism evidence="1 2">
    <name type="scientific">Geothermobacter ehrlichii</name>
    <dbReference type="NCBI Taxonomy" id="213224"/>
    <lineage>
        <taxon>Bacteria</taxon>
        <taxon>Pseudomonadati</taxon>
        <taxon>Thermodesulfobacteriota</taxon>
        <taxon>Desulfuromonadia</taxon>
        <taxon>Desulfuromonadales</taxon>
        <taxon>Geothermobacteraceae</taxon>
        <taxon>Geothermobacter</taxon>
    </lineage>
</organism>
<name>A0A5D3WP71_9BACT</name>
<dbReference type="RefSeq" id="WP_148894526.1">
    <property type="nucleotide sequence ID" value="NZ_VNIB01000001.1"/>
</dbReference>
<dbReference type="Gene3D" id="1.25.40.10">
    <property type="entry name" value="Tetratricopeptide repeat domain"/>
    <property type="match status" value="2"/>
</dbReference>
<dbReference type="Proteomes" id="UP000324159">
    <property type="component" value="Unassembled WGS sequence"/>
</dbReference>
<protein>
    <submittedName>
        <fullName evidence="1">Tetratricopeptide repeat protein</fullName>
    </submittedName>
</protein>
<dbReference type="OrthoDB" id="5401247at2"/>
<evidence type="ECO:0000313" key="1">
    <source>
        <dbReference type="EMBL" id="TYP00335.1"/>
    </source>
</evidence>
<proteinExistence type="predicted"/>
<gene>
    <name evidence="1" type="ORF">EDC39_101502</name>
</gene>
<dbReference type="Pfam" id="PF14559">
    <property type="entry name" value="TPR_19"/>
    <property type="match status" value="1"/>
</dbReference>
<evidence type="ECO:0000313" key="2">
    <source>
        <dbReference type="Proteomes" id="UP000324159"/>
    </source>
</evidence>
<accession>A0A5D3WP71</accession>
<comment type="caution">
    <text evidence="1">The sequence shown here is derived from an EMBL/GenBank/DDBJ whole genome shotgun (WGS) entry which is preliminary data.</text>
</comment>
<keyword evidence="2" id="KW-1185">Reference proteome</keyword>
<reference evidence="1 2" key="1">
    <citation type="submission" date="2019-07" db="EMBL/GenBank/DDBJ databases">
        <title>Genomic Encyclopedia of Type Strains, Phase IV (KMG-IV): sequencing the most valuable type-strain genomes for metagenomic binning, comparative biology and taxonomic classification.</title>
        <authorList>
            <person name="Goeker M."/>
        </authorList>
    </citation>
    <scope>NUCLEOTIDE SEQUENCE [LARGE SCALE GENOMIC DNA]</scope>
    <source>
        <strain evidence="1 2">SS015</strain>
    </source>
</reference>
<dbReference type="EMBL" id="VNIB01000001">
    <property type="protein sequence ID" value="TYP00335.1"/>
    <property type="molecule type" value="Genomic_DNA"/>
</dbReference>
<dbReference type="SUPFAM" id="SSF48452">
    <property type="entry name" value="TPR-like"/>
    <property type="match status" value="1"/>
</dbReference>